<dbReference type="EMBL" id="CAJVQC010055372">
    <property type="protein sequence ID" value="CAG8795279.1"/>
    <property type="molecule type" value="Genomic_DNA"/>
</dbReference>
<reference evidence="1" key="1">
    <citation type="submission" date="2021-06" db="EMBL/GenBank/DDBJ databases">
        <authorList>
            <person name="Kallberg Y."/>
            <person name="Tangrot J."/>
            <person name="Rosling A."/>
        </authorList>
    </citation>
    <scope>NUCLEOTIDE SEQUENCE</scope>
    <source>
        <strain evidence="1">MA461A</strain>
    </source>
</reference>
<dbReference type="Proteomes" id="UP000789920">
    <property type="component" value="Unassembled WGS sequence"/>
</dbReference>
<accession>A0ACA9RIQ0</accession>
<gene>
    <name evidence="1" type="ORF">RPERSI_LOCUS19926</name>
</gene>
<comment type="caution">
    <text evidence="1">The sequence shown here is derived from an EMBL/GenBank/DDBJ whole genome shotgun (WGS) entry which is preliminary data.</text>
</comment>
<protein>
    <submittedName>
        <fullName evidence="1">5520_t:CDS:1</fullName>
    </submittedName>
</protein>
<evidence type="ECO:0000313" key="2">
    <source>
        <dbReference type="Proteomes" id="UP000789920"/>
    </source>
</evidence>
<keyword evidence="2" id="KW-1185">Reference proteome</keyword>
<evidence type="ECO:0000313" key="1">
    <source>
        <dbReference type="EMBL" id="CAG8795279.1"/>
    </source>
</evidence>
<sequence length="50" mass="5878">MIISSYDELDDQFNDNDIMINQNVVMEPEEINNEEQDQVKADIANQNLDY</sequence>
<feature type="non-terminal residue" evidence="1">
    <location>
        <position position="1"/>
    </location>
</feature>
<proteinExistence type="predicted"/>
<organism evidence="1 2">
    <name type="scientific">Racocetra persica</name>
    <dbReference type="NCBI Taxonomy" id="160502"/>
    <lineage>
        <taxon>Eukaryota</taxon>
        <taxon>Fungi</taxon>
        <taxon>Fungi incertae sedis</taxon>
        <taxon>Mucoromycota</taxon>
        <taxon>Glomeromycotina</taxon>
        <taxon>Glomeromycetes</taxon>
        <taxon>Diversisporales</taxon>
        <taxon>Gigasporaceae</taxon>
        <taxon>Racocetra</taxon>
    </lineage>
</organism>
<name>A0ACA9RIQ0_9GLOM</name>